<dbReference type="AlphaFoldDB" id="A0A1G2I393"/>
<dbReference type="EMBL" id="MHOT01000013">
    <property type="protein sequence ID" value="OGZ69276.1"/>
    <property type="molecule type" value="Genomic_DNA"/>
</dbReference>
<dbReference type="Proteomes" id="UP000178820">
    <property type="component" value="Unassembled WGS sequence"/>
</dbReference>
<organism evidence="1 2">
    <name type="scientific">Candidatus Staskawiczbacteria bacterium RIFCSPHIGHO2_02_FULL_42_22</name>
    <dbReference type="NCBI Taxonomy" id="1802207"/>
    <lineage>
        <taxon>Bacteria</taxon>
        <taxon>Candidatus Staskawicziibacteriota</taxon>
    </lineage>
</organism>
<sequence>MLGPNPSNEARWAAEDLCINAGWLSAIGAESDLPANWKMMAGGAVARNALEVVIGNLQGLKKDISKLLKVVPPRKPGESLESFLLRVLGLDGSGHPVFGYLLDANEEEVVCARLSAWAAAVAIRQSSQSKPLPSGAYRMIGGQLRRFDPGAQFLGLLSDLKQVEAEVDGMLVDPIISTWLQEEIGMRKKDPFVQAVQRVGITQLPNFLL</sequence>
<proteinExistence type="predicted"/>
<comment type="caution">
    <text evidence="1">The sequence shown here is derived from an EMBL/GenBank/DDBJ whole genome shotgun (WGS) entry which is preliminary data.</text>
</comment>
<protein>
    <submittedName>
        <fullName evidence="1">Uncharacterized protein</fullName>
    </submittedName>
</protein>
<dbReference type="STRING" id="1802207.A3D44_01130"/>
<name>A0A1G2I393_9BACT</name>
<accession>A0A1G2I393</accession>
<evidence type="ECO:0000313" key="1">
    <source>
        <dbReference type="EMBL" id="OGZ69276.1"/>
    </source>
</evidence>
<gene>
    <name evidence="1" type="ORF">A3D44_01130</name>
</gene>
<evidence type="ECO:0000313" key="2">
    <source>
        <dbReference type="Proteomes" id="UP000178820"/>
    </source>
</evidence>
<reference evidence="1 2" key="1">
    <citation type="journal article" date="2016" name="Nat. Commun.">
        <title>Thousands of microbial genomes shed light on interconnected biogeochemical processes in an aquifer system.</title>
        <authorList>
            <person name="Anantharaman K."/>
            <person name="Brown C.T."/>
            <person name="Hug L.A."/>
            <person name="Sharon I."/>
            <person name="Castelle C.J."/>
            <person name="Probst A.J."/>
            <person name="Thomas B.C."/>
            <person name="Singh A."/>
            <person name="Wilkins M.J."/>
            <person name="Karaoz U."/>
            <person name="Brodie E.L."/>
            <person name="Williams K.H."/>
            <person name="Hubbard S.S."/>
            <person name="Banfield J.F."/>
        </authorList>
    </citation>
    <scope>NUCLEOTIDE SEQUENCE [LARGE SCALE GENOMIC DNA]</scope>
</reference>